<dbReference type="AlphaFoldDB" id="A0AAF0UNZ6"/>
<dbReference type="GO" id="GO:0006900">
    <property type="term" value="P:vesicle budding from membrane"/>
    <property type="evidence" value="ECO:0007669"/>
    <property type="project" value="TreeGrafter"/>
</dbReference>
<dbReference type="GO" id="GO:0032511">
    <property type="term" value="P:late endosome to vacuole transport via multivesicular body sorting pathway"/>
    <property type="evidence" value="ECO:0007669"/>
    <property type="project" value="TreeGrafter"/>
</dbReference>
<evidence type="ECO:0000313" key="3">
    <source>
        <dbReference type="EMBL" id="WMV48629.1"/>
    </source>
</evidence>
<proteinExistence type="predicted"/>
<dbReference type="InterPro" id="IPR005024">
    <property type="entry name" value="Snf7_fam"/>
</dbReference>
<sequence length="652" mass="72718">MPLYPSAMLDDQFNTLSESLKVLQESMKELEANNKCMLSSICHVRSLLQEEMRLDSIFTDTPEILDDKTITSVLESTCDDNDTEIADTVKSHLDSQLPILDVGYTIQKTISPSVLFSASIDTTELEFSSLSFSNFFALIQLLVRLVYTFAIGLILGGILGLALIRYEYAYSFNLDSARSYIESESDILIMDRITLVHMIKCLQLSFDPGVYVAHEPIGEKPVDLWYRSDVAINRTTCVLRSGNWPGFTLFSADQVLHIFVTCQYARTVFGRLGNPEWSCSNDINQRAGVSFVCDVLNDDPQYEKWYSSVFGPAPPTGLNHLQMSNGHSIVEWVDDCLVVVLWIIFASCIRLFYGLMSLGYPVTTILKRSSHIFSDAKVSLTPDWFEQFNLKVQICKFDHCWIKDGMMFEVLVKKAILFKSIAPEVERAKDFLGANTTSNTIIDALGITTAAREVTQKAPPIEDIDKIIVAISELTKIMKMLQEAFSSHVCAAAAFVNRKGNSPSAFTFAQVIQAKCVVDEVDSGSSLLRDMTKLGCVPNALSHHCCTLTPPQSANALVHEFISENLLTSCSTMLDLLLVGGAPNRLKMWSCSQHKIKCLLDVSEIGKRYVVLVTFFEELSPNECKLLEVGSVGAGRIWFKLVEKVVVPWSAF</sequence>
<feature type="transmembrane region" description="Helical" evidence="2">
    <location>
        <begin position="135"/>
        <end position="164"/>
    </location>
</feature>
<keyword evidence="2" id="KW-1133">Transmembrane helix</keyword>
<dbReference type="GO" id="GO:0000815">
    <property type="term" value="C:ESCRT III complex"/>
    <property type="evidence" value="ECO:0007669"/>
    <property type="project" value="TreeGrafter"/>
</dbReference>
<gene>
    <name evidence="3" type="ORF">MTR67_042014</name>
</gene>
<feature type="transmembrane region" description="Helical" evidence="2">
    <location>
        <begin position="336"/>
        <end position="360"/>
    </location>
</feature>
<organism evidence="3 4">
    <name type="scientific">Solanum verrucosum</name>
    <dbReference type="NCBI Taxonomy" id="315347"/>
    <lineage>
        <taxon>Eukaryota</taxon>
        <taxon>Viridiplantae</taxon>
        <taxon>Streptophyta</taxon>
        <taxon>Embryophyta</taxon>
        <taxon>Tracheophyta</taxon>
        <taxon>Spermatophyta</taxon>
        <taxon>Magnoliopsida</taxon>
        <taxon>eudicotyledons</taxon>
        <taxon>Gunneridae</taxon>
        <taxon>Pentapetalae</taxon>
        <taxon>asterids</taxon>
        <taxon>lamiids</taxon>
        <taxon>Solanales</taxon>
        <taxon>Solanaceae</taxon>
        <taxon>Solanoideae</taxon>
        <taxon>Solaneae</taxon>
        <taxon>Solanum</taxon>
    </lineage>
</organism>
<feature type="coiled-coil region" evidence="1">
    <location>
        <begin position="13"/>
        <end position="40"/>
    </location>
</feature>
<keyword evidence="2" id="KW-0812">Transmembrane</keyword>
<evidence type="ECO:0000256" key="2">
    <source>
        <dbReference type="SAM" id="Phobius"/>
    </source>
</evidence>
<evidence type="ECO:0000313" key="4">
    <source>
        <dbReference type="Proteomes" id="UP001234989"/>
    </source>
</evidence>
<dbReference type="GO" id="GO:0005771">
    <property type="term" value="C:multivesicular body"/>
    <property type="evidence" value="ECO:0007669"/>
    <property type="project" value="TreeGrafter"/>
</dbReference>
<dbReference type="GO" id="GO:0009898">
    <property type="term" value="C:cytoplasmic side of plasma membrane"/>
    <property type="evidence" value="ECO:0007669"/>
    <property type="project" value="TreeGrafter"/>
</dbReference>
<keyword evidence="2" id="KW-0472">Membrane</keyword>
<reference evidence="3" key="1">
    <citation type="submission" date="2023-08" db="EMBL/GenBank/DDBJ databases">
        <title>A de novo genome assembly of Solanum verrucosum Schlechtendal, a Mexican diploid species geographically isolated from the other diploid A-genome species in potato relatives.</title>
        <authorList>
            <person name="Hosaka K."/>
        </authorList>
    </citation>
    <scope>NUCLEOTIDE SEQUENCE</scope>
    <source>
        <tissue evidence="3">Young leaves</tissue>
    </source>
</reference>
<dbReference type="PANTHER" id="PTHR22761">
    <property type="entry name" value="CHARGED MULTIVESICULAR BODY PROTEIN"/>
    <property type="match status" value="1"/>
</dbReference>
<protein>
    <submittedName>
        <fullName evidence="3">Uncharacterized protein</fullName>
    </submittedName>
</protein>
<dbReference type="Proteomes" id="UP001234989">
    <property type="component" value="Chromosome 10"/>
</dbReference>
<dbReference type="EMBL" id="CP133621">
    <property type="protein sequence ID" value="WMV48629.1"/>
    <property type="molecule type" value="Genomic_DNA"/>
</dbReference>
<keyword evidence="4" id="KW-1185">Reference proteome</keyword>
<evidence type="ECO:0000256" key="1">
    <source>
        <dbReference type="SAM" id="Coils"/>
    </source>
</evidence>
<name>A0AAF0UNZ6_SOLVR</name>
<keyword evidence="1" id="KW-0175">Coiled coil</keyword>
<dbReference type="PANTHER" id="PTHR22761:SF53">
    <property type="entry name" value="VACUOLAR PROTEIN SORTING-ASSOCIATED PROTEIN 32 HOMOLOG 2-LIKE"/>
    <property type="match status" value="1"/>
</dbReference>
<accession>A0AAF0UNZ6</accession>